<dbReference type="Gene3D" id="3.55.50.30">
    <property type="match status" value="1"/>
</dbReference>
<keyword evidence="5" id="KW-1185">Reference proteome</keyword>
<dbReference type="EMBL" id="BMWX01000002">
    <property type="protein sequence ID" value="GGZ20798.1"/>
    <property type="molecule type" value="Genomic_DNA"/>
</dbReference>
<feature type="transmembrane region" description="Helical" evidence="1">
    <location>
        <begin position="123"/>
        <end position="142"/>
    </location>
</feature>
<dbReference type="AlphaFoldDB" id="A0A918UMJ4"/>
<dbReference type="RefSeq" id="WP_018472288.1">
    <property type="nucleotide sequence ID" value="NZ_BMWX01000002.1"/>
</dbReference>
<organism evidence="4 5">
    <name type="scientific">Echinicola pacifica</name>
    <dbReference type="NCBI Taxonomy" id="346377"/>
    <lineage>
        <taxon>Bacteria</taxon>
        <taxon>Pseudomonadati</taxon>
        <taxon>Bacteroidota</taxon>
        <taxon>Cytophagia</taxon>
        <taxon>Cytophagales</taxon>
        <taxon>Cyclobacteriaceae</taxon>
        <taxon>Echinicola</taxon>
    </lineage>
</organism>
<dbReference type="GO" id="GO:0016989">
    <property type="term" value="F:sigma factor antagonist activity"/>
    <property type="evidence" value="ECO:0007669"/>
    <property type="project" value="TreeGrafter"/>
</dbReference>
<keyword evidence="1" id="KW-1133">Transmembrane helix</keyword>
<reference evidence="4" key="2">
    <citation type="submission" date="2020-09" db="EMBL/GenBank/DDBJ databases">
        <authorList>
            <person name="Sun Q."/>
            <person name="Kim S."/>
        </authorList>
    </citation>
    <scope>NUCLEOTIDE SEQUENCE</scope>
    <source>
        <strain evidence="4">KCTC 12368</strain>
    </source>
</reference>
<dbReference type="PANTHER" id="PTHR30273:SF2">
    <property type="entry name" value="PROTEIN FECR"/>
    <property type="match status" value="1"/>
</dbReference>
<dbReference type="Proteomes" id="UP000619457">
    <property type="component" value="Unassembled WGS sequence"/>
</dbReference>
<dbReference type="InterPro" id="IPR006860">
    <property type="entry name" value="FecR"/>
</dbReference>
<accession>A0A918UMJ4</accession>
<keyword evidence="1" id="KW-0812">Transmembrane</keyword>
<dbReference type="PIRSF" id="PIRSF018266">
    <property type="entry name" value="FecR"/>
    <property type="match status" value="1"/>
</dbReference>
<comment type="caution">
    <text evidence="4">The sequence shown here is derived from an EMBL/GenBank/DDBJ whole genome shotgun (WGS) entry which is preliminary data.</text>
</comment>
<dbReference type="InterPro" id="IPR032508">
    <property type="entry name" value="FecR_C"/>
</dbReference>
<keyword evidence="1" id="KW-0472">Membrane</keyword>
<dbReference type="PANTHER" id="PTHR30273">
    <property type="entry name" value="PERIPLASMIC SIGNAL SENSOR AND SIGMA FACTOR ACTIVATOR FECR-RELATED"/>
    <property type="match status" value="1"/>
</dbReference>
<gene>
    <name evidence="4" type="ORF">GCM10007049_11740</name>
</gene>
<dbReference type="Gene3D" id="2.60.120.1440">
    <property type="match status" value="1"/>
</dbReference>
<dbReference type="InterPro" id="IPR012373">
    <property type="entry name" value="Ferrdict_sens_TM"/>
</dbReference>
<evidence type="ECO:0000313" key="4">
    <source>
        <dbReference type="EMBL" id="GGZ20798.1"/>
    </source>
</evidence>
<proteinExistence type="predicted"/>
<protein>
    <recommendedName>
        <fullName evidence="6">FecR family protein</fullName>
    </recommendedName>
</protein>
<evidence type="ECO:0000313" key="5">
    <source>
        <dbReference type="Proteomes" id="UP000619457"/>
    </source>
</evidence>
<evidence type="ECO:0008006" key="6">
    <source>
        <dbReference type="Google" id="ProtNLM"/>
    </source>
</evidence>
<evidence type="ECO:0000259" key="3">
    <source>
        <dbReference type="Pfam" id="PF16344"/>
    </source>
</evidence>
<evidence type="ECO:0000259" key="2">
    <source>
        <dbReference type="Pfam" id="PF04773"/>
    </source>
</evidence>
<evidence type="ECO:0000256" key="1">
    <source>
        <dbReference type="SAM" id="Phobius"/>
    </source>
</evidence>
<dbReference type="Pfam" id="PF16344">
    <property type="entry name" value="FecR_C"/>
    <property type="match status" value="1"/>
</dbReference>
<reference evidence="4" key="1">
    <citation type="journal article" date="2014" name="Int. J. Syst. Evol. Microbiol.">
        <title>Complete genome sequence of Corynebacterium casei LMG S-19264T (=DSM 44701T), isolated from a smear-ripened cheese.</title>
        <authorList>
            <consortium name="US DOE Joint Genome Institute (JGI-PGF)"/>
            <person name="Walter F."/>
            <person name="Albersmeier A."/>
            <person name="Kalinowski J."/>
            <person name="Ruckert C."/>
        </authorList>
    </citation>
    <scope>NUCLEOTIDE SEQUENCE</scope>
    <source>
        <strain evidence="4">KCTC 12368</strain>
    </source>
</reference>
<name>A0A918UMJ4_9BACT</name>
<sequence length="365" mass="41606">MDISNFSVEDFVLDASFRAWVLNPSPAMHSQWQASLKRYPSKKSEVHQARQLLLNYVQPAAQIPAKEVDQVWDAIAREIQYEEGRDLQKGKIIPLHPNLLLDEEESNATEIVSLHPINQWKRVAGILLFCLTLSIIANLFLATPLPPEPTMLVYMENITTEGQKSLISLSDGSSIMLNSNSRISYPKDFEGEKREVHLEGEAYFDVAKDASKPFIVHTGNTSTLALGTAFNIKSYKNELREIALLEGKVQVNDTDLGKELVLQPGDGVKLDKQNRNLSLYRYDLEMVTAWREKKIIFNETPLHEMVRTLENWYGVHIIIERKPGTDLLVSGKFEDENLKNVLEGLSYTARFTFEIKEKEVKINFN</sequence>
<dbReference type="Pfam" id="PF04773">
    <property type="entry name" value="FecR"/>
    <property type="match status" value="1"/>
</dbReference>
<feature type="domain" description="FecR protein" evidence="2">
    <location>
        <begin position="159"/>
        <end position="250"/>
    </location>
</feature>
<feature type="domain" description="Protein FecR C-terminal" evidence="3">
    <location>
        <begin position="294"/>
        <end position="362"/>
    </location>
</feature>